<keyword evidence="2" id="KW-1185">Reference proteome</keyword>
<evidence type="ECO:0000313" key="2">
    <source>
        <dbReference type="Proteomes" id="UP000807342"/>
    </source>
</evidence>
<dbReference type="EMBL" id="MU152063">
    <property type="protein sequence ID" value="KAF9441101.1"/>
    <property type="molecule type" value="Genomic_DNA"/>
</dbReference>
<dbReference type="AlphaFoldDB" id="A0A9P5X0A7"/>
<name>A0A9P5X0A7_9AGAR</name>
<organism evidence="1 2">
    <name type="scientific">Macrolepiota fuliginosa MF-IS2</name>
    <dbReference type="NCBI Taxonomy" id="1400762"/>
    <lineage>
        <taxon>Eukaryota</taxon>
        <taxon>Fungi</taxon>
        <taxon>Dikarya</taxon>
        <taxon>Basidiomycota</taxon>
        <taxon>Agaricomycotina</taxon>
        <taxon>Agaricomycetes</taxon>
        <taxon>Agaricomycetidae</taxon>
        <taxon>Agaricales</taxon>
        <taxon>Agaricineae</taxon>
        <taxon>Agaricaceae</taxon>
        <taxon>Macrolepiota</taxon>
    </lineage>
</organism>
<protein>
    <submittedName>
        <fullName evidence="1">Uncharacterized protein</fullName>
    </submittedName>
</protein>
<comment type="caution">
    <text evidence="1">The sequence shown here is derived from an EMBL/GenBank/DDBJ whole genome shotgun (WGS) entry which is preliminary data.</text>
</comment>
<gene>
    <name evidence="1" type="ORF">P691DRAFT_685011</name>
</gene>
<proteinExistence type="predicted"/>
<sequence>DSTSDSIFSVPSTYITLKLNCDNFSSHLACHPDRSFCFKRLTSPLWSVLQDLLNR</sequence>
<dbReference type="Proteomes" id="UP000807342">
    <property type="component" value="Unassembled WGS sequence"/>
</dbReference>
<accession>A0A9P5X0A7</accession>
<evidence type="ECO:0000313" key="1">
    <source>
        <dbReference type="EMBL" id="KAF9441101.1"/>
    </source>
</evidence>
<reference evidence="1" key="1">
    <citation type="submission" date="2020-11" db="EMBL/GenBank/DDBJ databases">
        <authorList>
            <consortium name="DOE Joint Genome Institute"/>
            <person name="Ahrendt S."/>
            <person name="Riley R."/>
            <person name="Andreopoulos W."/>
            <person name="Labutti K."/>
            <person name="Pangilinan J."/>
            <person name="Ruiz-Duenas F.J."/>
            <person name="Barrasa J.M."/>
            <person name="Sanchez-Garcia M."/>
            <person name="Camarero S."/>
            <person name="Miyauchi S."/>
            <person name="Serrano A."/>
            <person name="Linde D."/>
            <person name="Babiker R."/>
            <person name="Drula E."/>
            <person name="Ayuso-Fernandez I."/>
            <person name="Pacheco R."/>
            <person name="Padilla G."/>
            <person name="Ferreira P."/>
            <person name="Barriuso J."/>
            <person name="Kellner H."/>
            <person name="Castanera R."/>
            <person name="Alfaro M."/>
            <person name="Ramirez L."/>
            <person name="Pisabarro A.G."/>
            <person name="Kuo A."/>
            <person name="Tritt A."/>
            <person name="Lipzen A."/>
            <person name="He G."/>
            <person name="Yan M."/>
            <person name="Ng V."/>
            <person name="Cullen D."/>
            <person name="Martin F."/>
            <person name="Rosso M.-N."/>
            <person name="Henrissat B."/>
            <person name="Hibbett D."/>
            <person name="Martinez A.T."/>
            <person name="Grigoriev I.V."/>
        </authorList>
    </citation>
    <scope>NUCLEOTIDE SEQUENCE</scope>
    <source>
        <strain evidence="1">MF-IS2</strain>
    </source>
</reference>
<feature type="non-terminal residue" evidence="1">
    <location>
        <position position="1"/>
    </location>
</feature>